<dbReference type="EMBL" id="PSPG01000003">
    <property type="protein sequence ID" value="PXF22099.1"/>
    <property type="molecule type" value="Genomic_DNA"/>
</dbReference>
<feature type="region of interest" description="Disordered" evidence="1">
    <location>
        <begin position="1"/>
        <end position="64"/>
    </location>
</feature>
<protein>
    <submittedName>
        <fullName evidence="2">Uncharacterized protein</fullName>
    </submittedName>
</protein>
<gene>
    <name evidence="2" type="ORF">CXX69_01530</name>
</gene>
<accession>A0A2V3HTF7</accession>
<reference evidence="2 3" key="1">
    <citation type="journal article" date="2015" name="Nat. Commun.">
        <title>Genomic and transcriptomic evidence for scavenging of diverse organic compounds by widespread deep-sea archaea.</title>
        <authorList>
            <person name="Li M."/>
            <person name="Baker B.J."/>
            <person name="Anantharaman K."/>
            <person name="Jain S."/>
            <person name="Breier J.A."/>
            <person name="Dick G.J."/>
        </authorList>
    </citation>
    <scope>NUCLEOTIDE SEQUENCE [LARGE SCALE GENOMIC DNA]</scope>
    <source>
        <strain evidence="2">Cayman_51_deep</strain>
    </source>
</reference>
<evidence type="ECO:0000256" key="1">
    <source>
        <dbReference type="SAM" id="MobiDB-lite"/>
    </source>
</evidence>
<dbReference type="AlphaFoldDB" id="A0A2V3HTF7"/>
<organism evidence="2 3">
    <name type="scientific">Candidatus Thalassarchaeum betae</name>
    <dbReference type="NCBI Taxonomy" id="2599289"/>
    <lineage>
        <taxon>Archaea</taxon>
        <taxon>Methanobacteriati</taxon>
        <taxon>Thermoplasmatota</taxon>
        <taxon>Candidatus Poseidoniia</taxon>
        <taxon>Candidatus Poseidoniales</taxon>
        <taxon>Candidatus Thalassarchaeaceae</taxon>
        <taxon>Candidatus Thalassarchaeum</taxon>
    </lineage>
</organism>
<evidence type="ECO:0000313" key="2">
    <source>
        <dbReference type="EMBL" id="PXF22099.1"/>
    </source>
</evidence>
<proteinExistence type="predicted"/>
<evidence type="ECO:0000313" key="3">
    <source>
        <dbReference type="Proteomes" id="UP000248161"/>
    </source>
</evidence>
<comment type="caution">
    <text evidence="2">The sequence shown here is derived from an EMBL/GenBank/DDBJ whole genome shotgun (WGS) entry which is preliminary data.</text>
</comment>
<sequence>MARARGTAPGHSRTRRPRTSGRQANLRDRTQAFVKGPKKAKKKAEPRCEAMTGDGGRCKHPAKPGEHVCAYHMTRRKLGYRRKW</sequence>
<dbReference type="Proteomes" id="UP000248161">
    <property type="component" value="Unassembled WGS sequence"/>
</dbReference>
<name>A0A2V3HTF7_9ARCH</name>